<evidence type="ECO:0000256" key="2">
    <source>
        <dbReference type="ARBA" id="ARBA00022448"/>
    </source>
</evidence>
<dbReference type="GO" id="GO:0055085">
    <property type="term" value="P:transmembrane transport"/>
    <property type="evidence" value="ECO:0007669"/>
    <property type="project" value="InterPro"/>
</dbReference>
<name>A0A511AB50_9MICO</name>
<protein>
    <submittedName>
        <fullName evidence="9">Peptide ABC transporter permease</fullName>
    </submittedName>
</protein>
<reference evidence="9 10" key="1">
    <citation type="submission" date="2019-07" db="EMBL/GenBank/DDBJ databases">
        <title>Whole genome shotgun sequence of Microbacterium aerolatum NBRC 103071.</title>
        <authorList>
            <person name="Hosoyama A."/>
            <person name="Uohara A."/>
            <person name="Ohji S."/>
            <person name="Ichikawa N."/>
        </authorList>
    </citation>
    <scope>NUCLEOTIDE SEQUENCE [LARGE SCALE GENOMIC DNA]</scope>
    <source>
        <strain evidence="9 10">NBRC 103071</strain>
    </source>
</reference>
<feature type="transmembrane region" description="Helical" evidence="7">
    <location>
        <begin position="165"/>
        <end position="194"/>
    </location>
</feature>
<dbReference type="Gene3D" id="1.10.3720.10">
    <property type="entry name" value="MetI-like"/>
    <property type="match status" value="1"/>
</dbReference>
<proteinExistence type="inferred from homology"/>
<keyword evidence="2 7" id="KW-0813">Transport</keyword>
<keyword evidence="6 7" id="KW-0472">Membrane</keyword>
<evidence type="ECO:0000259" key="8">
    <source>
        <dbReference type="PROSITE" id="PS50928"/>
    </source>
</evidence>
<comment type="similarity">
    <text evidence="7">Belongs to the binding-protein-dependent transport system permease family.</text>
</comment>
<sequence>MTTTQASENRPPATARLLQLRELQQRRSPRTDFAIRRIGRLIVSLLVVILAAFFLIHFVPGDPVRAALGPTAPVSLVESTRADLGLDKPVPQQLLDYLGGLLRGDLGTSIQSGLSVTGTIVSRFPTTLSLAALGFAVAVIGALPIGMGAALLARTGRGRAANSGISGVLGVLIAVPDFLLSVGLIALFSMWLGLFPPAGWGDIDNAVLPVLGLALGPMAYLARIVQVEMIRVLDSTYIATARAKRLPQRLILLRHALPNIVTATLTVGGLLLSGLVAGTVIIETVFAIPGTGSTLVSAVGTKDYPMVQGMVLVYATMVLAVNLVVDLILITIDPRTTIAEG</sequence>
<dbReference type="InterPro" id="IPR000515">
    <property type="entry name" value="MetI-like"/>
</dbReference>
<dbReference type="Proteomes" id="UP000321225">
    <property type="component" value="Unassembled WGS sequence"/>
</dbReference>
<feature type="transmembrane region" description="Helical" evidence="7">
    <location>
        <begin position="311"/>
        <end position="332"/>
    </location>
</feature>
<evidence type="ECO:0000313" key="10">
    <source>
        <dbReference type="Proteomes" id="UP000321225"/>
    </source>
</evidence>
<dbReference type="AlphaFoldDB" id="A0A511AB50"/>
<feature type="transmembrane region" description="Helical" evidence="7">
    <location>
        <begin position="206"/>
        <end position="225"/>
    </location>
</feature>
<keyword evidence="3" id="KW-1003">Cell membrane</keyword>
<keyword evidence="10" id="KW-1185">Reference proteome</keyword>
<feature type="transmembrane region" description="Helical" evidence="7">
    <location>
        <begin position="251"/>
        <end position="272"/>
    </location>
</feature>
<keyword evidence="4 7" id="KW-0812">Transmembrane</keyword>
<dbReference type="EMBL" id="BJUW01000002">
    <property type="protein sequence ID" value="GEK85400.1"/>
    <property type="molecule type" value="Genomic_DNA"/>
</dbReference>
<keyword evidence="5 7" id="KW-1133">Transmembrane helix</keyword>
<dbReference type="PANTHER" id="PTHR43163:SF6">
    <property type="entry name" value="DIPEPTIDE TRANSPORT SYSTEM PERMEASE PROTEIN DPPB-RELATED"/>
    <property type="match status" value="1"/>
</dbReference>
<feature type="transmembrane region" description="Helical" evidence="7">
    <location>
        <begin position="278"/>
        <end position="299"/>
    </location>
</feature>
<feature type="transmembrane region" description="Helical" evidence="7">
    <location>
        <begin position="130"/>
        <end position="153"/>
    </location>
</feature>
<evidence type="ECO:0000256" key="6">
    <source>
        <dbReference type="ARBA" id="ARBA00023136"/>
    </source>
</evidence>
<evidence type="ECO:0000256" key="4">
    <source>
        <dbReference type="ARBA" id="ARBA00022692"/>
    </source>
</evidence>
<dbReference type="CDD" id="cd06261">
    <property type="entry name" value="TM_PBP2"/>
    <property type="match status" value="1"/>
</dbReference>
<dbReference type="PROSITE" id="PS50928">
    <property type="entry name" value="ABC_TM1"/>
    <property type="match status" value="1"/>
</dbReference>
<evidence type="ECO:0000256" key="5">
    <source>
        <dbReference type="ARBA" id="ARBA00022989"/>
    </source>
</evidence>
<dbReference type="Pfam" id="PF19300">
    <property type="entry name" value="BPD_transp_1_N"/>
    <property type="match status" value="1"/>
</dbReference>
<evidence type="ECO:0000256" key="7">
    <source>
        <dbReference type="RuleBase" id="RU363032"/>
    </source>
</evidence>
<comment type="caution">
    <text evidence="9">The sequence shown here is derived from an EMBL/GenBank/DDBJ whole genome shotgun (WGS) entry which is preliminary data.</text>
</comment>
<gene>
    <name evidence="9" type="ORF">MAE01_05760</name>
</gene>
<evidence type="ECO:0000313" key="9">
    <source>
        <dbReference type="EMBL" id="GEK85400.1"/>
    </source>
</evidence>
<comment type="subcellular location">
    <subcellularLocation>
        <location evidence="1 7">Cell membrane</location>
        <topology evidence="1 7">Multi-pass membrane protein</topology>
    </subcellularLocation>
</comment>
<feature type="transmembrane region" description="Helical" evidence="7">
    <location>
        <begin position="38"/>
        <end position="59"/>
    </location>
</feature>
<organism evidence="9 10">
    <name type="scientific">Microbacterium aerolatum</name>
    <dbReference type="NCBI Taxonomy" id="153731"/>
    <lineage>
        <taxon>Bacteria</taxon>
        <taxon>Bacillati</taxon>
        <taxon>Actinomycetota</taxon>
        <taxon>Actinomycetes</taxon>
        <taxon>Micrococcales</taxon>
        <taxon>Microbacteriaceae</taxon>
        <taxon>Microbacterium</taxon>
    </lineage>
</organism>
<evidence type="ECO:0000256" key="1">
    <source>
        <dbReference type="ARBA" id="ARBA00004651"/>
    </source>
</evidence>
<dbReference type="InterPro" id="IPR035906">
    <property type="entry name" value="MetI-like_sf"/>
</dbReference>
<dbReference type="GO" id="GO:0005886">
    <property type="term" value="C:plasma membrane"/>
    <property type="evidence" value="ECO:0007669"/>
    <property type="project" value="UniProtKB-SubCell"/>
</dbReference>
<dbReference type="RefSeq" id="WP_147038047.1">
    <property type="nucleotide sequence ID" value="NZ_BJUW01000002.1"/>
</dbReference>
<dbReference type="OrthoDB" id="4695618at2"/>
<dbReference type="PANTHER" id="PTHR43163">
    <property type="entry name" value="DIPEPTIDE TRANSPORT SYSTEM PERMEASE PROTEIN DPPB-RELATED"/>
    <property type="match status" value="1"/>
</dbReference>
<dbReference type="SUPFAM" id="SSF161098">
    <property type="entry name" value="MetI-like"/>
    <property type="match status" value="1"/>
</dbReference>
<dbReference type="InterPro" id="IPR045621">
    <property type="entry name" value="BPD_transp_1_N"/>
</dbReference>
<dbReference type="Pfam" id="PF00528">
    <property type="entry name" value="BPD_transp_1"/>
    <property type="match status" value="1"/>
</dbReference>
<evidence type="ECO:0000256" key="3">
    <source>
        <dbReference type="ARBA" id="ARBA00022475"/>
    </source>
</evidence>
<accession>A0A511AB50</accession>
<feature type="domain" description="ABC transmembrane type-1" evidence="8">
    <location>
        <begin position="124"/>
        <end position="329"/>
    </location>
</feature>